<evidence type="ECO:0000256" key="11">
    <source>
        <dbReference type="ARBA" id="ARBA00025679"/>
    </source>
</evidence>
<keyword evidence="7" id="KW-0456">Lyase</keyword>
<evidence type="ECO:0000256" key="4">
    <source>
        <dbReference type="ARBA" id="ARBA00016512"/>
    </source>
</evidence>
<evidence type="ECO:0000256" key="1">
    <source>
        <dbReference type="ARBA" id="ARBA00000695"/>
    </source>
</evidence>
<dbReference type="Proteomes" id="UP000316426">
    <property type="component" value="Chromosome"/>
</dbReference>
<dbReference type="AlphaFoldDB" id="A0A518K2F5"/>
<evidence type="ECO:0000313" key="14">
    <source>
        <dbReference type="Proteomes" id="UP000316426"/>
    </source>
</evidence>
<dbReference type="GO" id="GO:0005509">
    <property type="term" value="F:calcium ion binding"/>
    <property type="evidence" value="ECO:0007669"/>
    <property type="project" value="InterPro"/>
</dbReference>
<dbReference type="SUPFAM" id="SSF51126">
    <property type="entry name" value="Pectin lyase-like"/>
    <property type="match status" value="1"/>
</dbReference>
<reference evidence="13 14" key="1">
    <citation type="submission" date="2019-02" db="EMBL/GenBank/DDBJ databases">
        <title>Deep-cultivation of Planctomycetes and their phenomic and genomic characterization uncovers novel biology.</title>
        <authorList>
            <person name="Wiegand S."/>
            <person name="Jogler M."/>
            <person name="Boedeker C."/>
            <person name="Pinto D."/>
            <person name="Vollmers J."/>
            <person name="Rivas-Marin E."/>
            <person name="Kohn T."/>
            <person name="Peeters S.H."/>
            <person name="Heuer A."/>
            <person name="Rast P."/>
            <person name="Oberbeckmann S."/>
            <person name="Bunk B."/>
            <person name="Jeske O."/>
            <person name="Meyerdierks A."/>
            <person name="Storesund J.E."/>
            <person name="Kallscheuer N."/>
            <person name="Luecker S."/>
            <person name="Lage O.M."/>
            <person name="Pohl T."/>
            <person name="Merkel B.J."/>
            <person name="Hornburger P."/>
            <person name="Mueller R.-W."/>
            <person name="Bruemmer F."/>
            <person name="Labrenz M."/>
            <person name="Spormann A.M."/>
            <person name="Op den Camp H."/>
            <person name="Overmann J."/>
            <person name="Amann R."/>
            <person name="Jetten M.S.M."/>
            <person name="Mascher T."/>
            <person name="Medema M.H."/>
            <person name="Devos D.P."/>
            <person name="Kaster A.-K."/>
            <person name="Ovreas L."/>
            <person name="Rohde M."/>
            <person name="Galperin M.Y."/>
            <person name="Jogler C."/>
        </authorList>
    </citation>
    <scope>NUCLEOTIDE SEQUENCE [LARGE SCALE GENOMIC DNA]</scope>
    <source>
        <strain evidence="13 14">Spa11</strain>
    </source>
</reference>
<gene>
    <name evidence="13" type="ORF">Spa11_01530</name>
</gene>
<dbReference type="PANTHER" id="PTHR42970:SF1">
    <property type="entry name" value="PECTATE LYASE C-RELATED"/>
    <property type="match status" value="1"/>
</dbReference>
<dbReference type="GO" id="GO:0030570">
    <property type="term" value="F:pectate lyase activity"/>
    <property type="evidence" value="ECO:0007669"/>
    <property type="project" value="UniProtKB-EC"/>
</dbReference>
<feature type="chain" id="PRO_5022128737" description="Probable pectate lyase C" evidence="12">
    <location>
        <begin position="21"/>
        <end position="798"/>
    </location>
</feature>
<dbReference type="InterPro" id="IPR028974">
    <property type="entry name" value="TSP_type-3_rpt"/>
</dbReference>
<dbReference type="GO" id="GO:0071555">
    <property type="term" value="P:cell wall organization"/>
    <property type="evidence" value="ECO:0007669"/>
    <property type="project" value="UniProtKB-KW"/>
</dbReference>
<name>A0A518K2F5_9BACT</name>
<comment type="function">
    <text evidence="11">Pectinolytic enzyme consist of four classes of enzymes: pectin lyase, polygalacturonase, pectin methylesterase and rhamnogalacturonase. Among pectinolytic enzymes, pectin lyase is the most important in depolymerization of pectin, since it cleaves internal glycosidic bonds of highly methylated pectins. Favors pectate, the anion, over pectin, the methyl ester.</text>
</comment>
<dbReference type="InterPro" id="IPR052063">
    <property type="entry name" value="Polysaccharide_Lyase_1"/>
</dbReference>
<evidence type="ECO:0000256" key="5">
    <source>
        <dbReference type="ARBA" id="ARBA00022723"/>
    </source>
</evidence>
<evidence type="ECO:0000256" key="2">
    <source>
        <dbReference type="ARBA" id="ARBA00010980"/>
    </source>
</evidence>
<dbReference type="PANTHER" id="PTHR42970">
    <property type="entry name" value="PECTATE LYASE C-RELATED"/>
    <property type="match status" value="1"/>
</dbReference>
<dbReference type="PROSITE" id="PS00018">
    <property type="entry name" value="EF_HAND_1"/>
    <property type="match status" value="2"/>
</dbReference>
<evidence type="ECO:0000256" key="7">
    <source>
        <dbReference type="ARBA" id="ARBA00023239"/>
    </source>
</evidence>
<evidence type="ECO:0000313" key="13">
    <source>
        <dbReference type="EMBL" id="QDV71984.1"/>
    </source>
</evidence>
<evidence type="ECO:0000256" key="12">
    <source>
        <dbReference type="SAM" id="SignalP"/>
    </source>
</evidence>
<dbReference type="SUPFAM" id="SSF103647">
    <property type="entry name" value="TSP type-3 repeat"/>
    <property type="match status" value="1"/>
</dbReference>
<dbReference type="InterPro" id="IPR018247">
    <property type="entry name" value="EF_Hand_1_Ca_BS"/>
</dbReference>
<comment type="catalytic activity">
    <reaction evidence="1">
        <text>Eliminative cleavage of (1-&gt;4)-alpha-D-galacturonan to give oligosaccharides with 4-deoxy-alpha-D-galact-4-enuronosyl groups at their non-reducing ends.</text>
        <dbReference type="EC" id="4.2.2.2"/>
    </reaction>
</comment>
<keyword evidence="5" id="KW-0479">Metal-binding</keyword>
<dbReference type="InterPro" id="IPR012334">
    <property type="entry name" value="Pectin_lyas_fold"/>
</dbReference>
<feature type="signal peptide" evidence="12">
    <location>
        <begin position="1"/>
        <end position="20"/>
    </location>
</feature>
<keyword evidence="10" id="KW-0624">Polysaccharide degradation</keyword>
<dbReference type="Gene3D" id="2.160.20.10">
    <property type="entry name" value="Single-stranded right-handed beta-helix, Pectin lyase-like"/>
    <property type="match status" value="1"/>
</dbReference>
<evidence type="ECO:0000256" key="8">
    <source>
        <dbReference type="ARBA" id="ARBA00023277"/>
    </source>
</evidence>
<organism evidence="13 14">
    <name type="scientific">Botrimarina mediterranea</name>
    <dbReference type="NCBI Taxonomy" id="2528022"/>
    <lineage>
        <taxon>Bacteria</taxon>
        <taxon>Pseudomonadati</taxon>
        <taxon>Planctomycetota</taxon>
        <taxon>Planctomycetia</taxon>
        <taxon>Pirellulales</taxon>
        <taxon>Lacipirellulaceae</taxon>
        <taxon>Botrimarina</taxon>
    </lineage>
</organism>
<dbReference type="InterPro" id="IPR011050">
    <property type="entry name" value="Pectin_lyase_fold/virulence"/>
</dbReference>
<keyword evidence="9" id="KW-0961">Cell wall biogenesis/degradation</keyword>
<dbReference type="KEGG" id="bmei:Spa11_01530"/>
<protein>
    <recommendedName>
        <fullName evidence="4">Probable pectate lyase C</fullName>
        <ecNumber evidence="3">4.2.2.2</ecNumber>
    </recommendedName>
</protein>
<keyword evidence="12" id="KW-0732">Signal</keyword>
<dbReference type="EC" id="4.2.2.2" evidence="3"/>
<dbReference type="RefSeq" id="WP_145105462.1">
    <property type="nucleotide sequence ID" value="NZ_CP036349.1"/>
</dbReference>
<keyword evidence="6" id="KW-0325">Glycoprotein</keyword>
<proteinExistence type="inferred from homology"/>
<evidence type="ECO:0000256" key="6">
    <source>
        <dbReference type="ARBA" id="ARBA00023180"/>
    </source>
</evidence>
<sequence length="798" mass="83474" precursor="true">MRNRPLIALALCVAITATTAAQLPFFPGAEGFGGSFLGTAPAGGWFSNATVYRVTNLNDDGPGSLRGAFQENTANRIILFDVAGTINLTSDSLDIKNIQNYYIAGQTAPGEVTITGETVQITHSNNRDNTNIVLRYLTFRKGTGDGSDAITFAGGSSATPTNVGSNMILDHVTATWAEDENLSIANNNTNITVQHSIIADATGGTHSYGTLARPRSDASVSIHHNLYANNRSRQPRLGSYNGTLLTADVRNNVMYNWSDRATYAGGSSEDDEEYVDVNYVGNYLVAGPWTTANANRAFVIDKNTNVEAYQSGNFIDSDRQANPSGEPNGADTGWNMFQLLTTSPQSTFTQRATPFDMAPVTTQSALDAYHSVIAHAGNSAWGRDTIDQRIVGNAVNMTAPSNGPSPAAPIASELALVNNAAATYHPAGYDTDGDGMPDAWEVAHGLNPNSNLDWKLDFDGDGYVNLIEFINERGEFPATAPIEFTGDAGARYARIENWRTNDGVTAGSLWQPSRHDLATIRSGSVIVDAVGQHAGLLRLGDQAGDNASLSITSGWLQTAEGVVIGGHDSATASLSISGGLLVAPALAKSALGSMSFTGGELRTESVTFDLAVDGGKLSPGVAIGNLAIGGDLAINSGALEIELSALAHDTVTATGVATLSGSLEVVLQDGFTPSSGIWEIITADAIVGDFASVTAGYTTFVMGDSLWLSIGLAGDFNDDGAVDAADYTVWRDGFGQQYTAADYDIWAANYGRTLSSSLAVPEPTTVAAALLTIALSSAVRRRAGSVGARSRATLGTSA</sequence>
<keyword evidence="8" id="KW-0119">Carbohydrate metabolism</keyword>
<accession>A0A518K2F5</accession>
<comment type="similarity">
    <text evidence="2">Belongs to the polysaccharide lyase 1 family.</text>
</comment>
<evidence type="ECO:0000256" key="3">
    <source>
        <dbReference type="ARBA" id="ARBA00012272"/>
    </source>
</evidence>
<evidence type="ECO:0000256" key="9">
    <source>
        <dbReference type="ARBA" id="ARBA00023316"/>
    </source>
</evidence>
<keyword evidence="14" id="KW-1185">Reference proteome</keyword>
<evidence type="ECO:0000256" key="10">
    <source>
        <dbReference type="ARBA" id="ARBA00023326"/>
    </source>
</evidence>
<dbReference type="GO" id="GO:0000272">
    <property type="term" value="P:polysaccharide catabolic process"/>
    <property type="evidence" value="ECO:0007669"/>
    <property type="project" value="UniProtKB-KW"/>
</dbReference>
<dbReference type="EMBL" id="CP036349">
    <property type="protein sequence ID" value="QDV71984.1"/>
    <property type="molecule type" value="Genomic_DNA"/>
</dbReference>